<keyword evidence="6 7" id="KW-0472">Membrane</keyword>
<evidence type="ECO:0000256" key="6">
    <source>
        <dbReference type="ARBA" id="ARBA00023136"/>
    </source>
</evidence>
<evidence type="ECO:0000313" key="9">
    <source>
        <dbReference type="Proteomes" id="UP001646141"/>
    </source>
</evidence>
<dbReference type="InterPro" id="IPR029044">
    <property type="entry name" value="Nucleotide-diphossugar_trans"/>
</dbReference>
<keyword evidence="5 7" id="KW-1133">Transmembrane helix</keyword>
<feature type="transmembrane region" description="Helical" evidence="7">
    <location>
        <begin position="39"/>
        <end position="63"/>
    </location>
</feature>
<accession>A0ABS1SQ06</accession>
<dbReference type="Gene3D" id="3.90.550.10">
    <property type="entry name" value="Spore Coat Polysaccharide Biosynthesis Protein SpsA, Chain A"/>
    <property type="match status" value="1"/>
</dbReference>
<evidence type="ECO:0000256" key="1">
    <source>
        <dbReference type="ARBA" id="ARBA00004141"/>
    </source>
</evidence>
<keyword evidence="4 7" id="KW-0812">Transmembrane</keyword>
<dbReference type="Proteomes" id="UP001646141">
    <property type="component" value="Unassembled WGS sequence"/>
</dbReference>
<feature type="transmembrane region" description="Helical" evidence="7">
    <location>
        <begin position="421"/>
        <end position="442"/>
    </location>
</feature>
<dbReference type="PANTHER" id="PTHR43867">
    <property type="entry name" value="CELLULOSE SYNTHASE CATALYTIC SUBUNIT A [UDP-FORMING]"/>
    <property type="match status" value="1"/>
</dbReference>
<dbReference type="Pfam" id="PF13641">
    <property type="entry name" value="Glyco_tranf_2_3"/>
    <property type="match status" value="1"/>
</dbReference>
<evidence type="ECO:0000313" key="8">
    <source>
        <dbReference type="EMBL" id="MBL3690010.1"/>
    </source>
</evidence>
<protein>
    <submittedName>
        <fullName evidence="8">Glycosyltransferase</fullName>
    </submittedName>
</protein>
<keyword evidence="9" id="KW-1185">Reference proteome</keyword>
<comment type="subcellular location">
    <subcellularLocation>
        <location evidence="1">Membrane</location>
        <topology evidence="1">Multi-pass membrane protein</topology>
    </subcellularLocation>
</comment>
<evidence type="ECO:0000256" key="2">
    <source>
        <dbReference type="ARBA" id="ARBA00022676"/>
    </source>
</evidence>
<feature type="transmembrane region" description="Helical" evidence="7">
    <location>
        <begin position="394"/>
        <end position="414"/>
    </location>
</feature>
<feature type="transmembrane region" description="Helical" evidence="7">
    <location>
        <begin position="12"/>
        <end position="33"/>
    </location>
</feature>
<dbReference type="SUPFAM" id="SSF53448">
    <property type="entry name" value="Nucleotide-diphospho-sugar transferases"/>
    <property type="match status" value="1"/>
</dbReference>
<proteinExistence type="predicted"/>
<evidence type="ECO:0000256" key="3">
    <source>
        <dbReference type="ARBA" id="ARBA00022679"/>
    </source>
</evidence>
<dbReference type="RefSeq" id="WP_202382095.1">
    <property type="nucleotide sequence ID" value="NZ_BAAAMA010000002.1"/>
</dbReference>
<evidence type="ECO:0000256" key="7">
    <source>
        <dbReference type="SAM" id="Phobius"/>
    </source>
</evidence>
<evidence type="ECO:0000256" key="5">
    <source>
        <dbReference type="ARBA" id="ARBA00022989"/>
    </source>
</evidence>
<sequence>MTAGLAGDTAVALHPAFTVPSIGEILYFLIHLYDGLPIWAIPIFWAALVCILGSFVSLIVLIIRAALIRRELRDVDRQPREKSGEDDFLWVFMVPALNEEITITDSVSRLLEVEVTHKRILVINDGSSDKTGEILAGLAAPELTVLTRVPPNARQGKSEALNDAWRYLHARILGSGVYAGWDPARVIVTIVDADGRLDPEAWRVAAPFADPLVGGVQSQVRIYNRHGFITWAQDLEFGVFGSVFQLGRVAWGTANMGGNGQFNRLAALDSVAEEDTAGNRGPWLAGRLTEDQDIGLRLIHAGWRGAQSTVVTINQQGLHSLRALYRQRTRWSQGAWQVLDRIWPSMRNPHLGFVAKVDQLWYLLTPIVQAIVGLSVVLSVIFLAFGLYRPHWSIFIIVLFYVFSAGPGIAGVFFARRRPGLVPFLMNLLLAHLYLFYSWLIYPVVYRALLRQLIGRNSWAKTKREAIAPAPGPAPSPLTPGTETA</sequence>
<evidence type="ECO:0000256" key="4">
    <source>
        <dbReference type="ARBA" id="ARBA00022692"/>
    </source>
</evidence>
<reference evidence="8 9" key="1">
    <citation type="submission" date="2018-09" db="EMBL/GenBank/DDBJ databases">
        <title>Comparative genomics of Leucobacter spp.</title>
        <authorList>
            <person name="Reis A.C."/>
            <person name="Kolvenbach B.A."/>
            <person name="Corvini P.F.X."/>
            <person name="Nunes O.C."/>
        </authorList>
    </citation>
    <scope>NUCLEOTIDE SEQUENCE [LARGE SCALE GENOMIC DNA]</scope>
    <source>
        <strain evidence="8 9">L-1</strain>
    </source>
</reference>
<dbReference type="EMBL" id="QYAD01000002">
    <property type="protein sequence ID" value="MBL3690010.1"/>
    <property type="molecule type" value="Genomic_DNA"/>
</dbReference>
<dbReference type="InterPro" id="IPR050321">
    <property type="entry name" value="Glycosyltr_2/OpgH_subfam"/>
</dbReference>
<gene>
    <name evidence="8" type="ORF">D3226_08545</name>
</gene>
<name>A0ABS1SQ06_9MICO</name>
<keyword evidence="2" id="KW-0328">Glycosyltransferase</keyword>
<organism evidence="8 9">
    <name type="scientific">Leucobacter chromiireducens subsp. chromiireducens</name>
    <dbReference type="NCBI Taxonomy" id="660067"/>
    <lineage>
        <taxon>Bacteria</taxon>
        <taxon>Bacillati</taxon>
        <taxon>Actinomycetota</taxon>
        <taxon>Actinomycetes</taxon>
        <taxon>Micrococcales</taxon>
        <taxon>Microbacteriaceae</taxon>
        <taxon>Leucobacter</taxon>
    </lineage>
</organism>
<keyword evidence="3" id="KW-0808">Transferase</keyword>
<feature type="transmembrane region" description="Helical" evidence="7">
    <location>
        <begin position="360"/>
        <end position="388"/>
    </location>
</feature>
<comment type="caution">
    <text evidence="8">The sequence shown here is derived from an EMBL/GenBank/DDBJ whole genome shotgun (WGS) entry which is preliminary data.</text>
</comment>
<dbReference type="PANTHER" id="PTHR43867:SF2">
    <property type="entry name" value="CELLULOSE SYNTHASE CATALYTIC SUBUNIT A [UDP-FORMING]"/>
    <property type="match status" value="1"/>
</dbReference>